<accession>A0ABM9YUS6</accession>
<evidence type="ECO:0000313" key="2">
    <source>
        <dbReference type="EMBL" id="EEV25018.1"/>
    </source>
</evidence>
<evidence type="ECO:0000256" key="1">
    <source>
        <dbReference type="SAM" id="Phobius"/>
    </source>
</evidence>
<feature type="transmembrane region" description="Helical" evidence="1">
    <location>
        <begin position="32"/>
        <end position="53"/>
    </location>
</feature>
<keyword evidence="3" id="KW-1185">Reference proteome</keyword>
<keyword evidence="1" id="KW-0472">Membrane</keyword>
<keyword evidence="1" id="KW-0812">Transmembrane</keyword>
<name>A0ABM9YUS6_9PAST</name>
<gene>
    <name evidence="2" type="ORF">AM202_02310</name>
</gene>
<reference evidence="2 3" key="1">
    <citation type="journal article" date="2010" name="Vet. Microbiol.">
        <title>Production of haemolysins by strains of the Actinobacillus minor/porcitonsillarum complex.</title>
        <authorList>
            <person name="Arya G."/>
            <person name="Niven D.F."/>
        </authorList>
    </citation>
    <scope>NUCLEOTIDE SEQUENCE [LARGE SCALE GENOMIC DNA]</scope>
    <source>
        <strain evidence="3">strain 202</strain>
    </source>
</reference>
<protein>
    <submittedName>
        <fullName evidence="2">Uncharacterized protein</fullName>
    </submittedName>
</protein>
<dbReference type="Proteomes" id="UP000003394">
    <property type="component" value="Unassembled WGS sequence"/>
</dbReference>
<keyword evidence="1" id="KW-1133">Transmembrane helix</keyword>
<comment type="caution">
    <text evidence="2">The sequence shown here is derived from an EMBL/GenBank/DDBJ whole genome shotgun (WGS) entry which is preliminary data.</text>
</comment>
<organism evidence="2 3">
    <name type="scientific">Actinobacillus minor 202</name>
    <dbReference type="NCBI Taxonomy" id="591023"/>
    <lineage>
        <taxon>Bacteria</taxon>
        <taxon>Pseudomonadati</taxon>
        <taxon>Pseudomonadota</taxon>
        <taxon>Gammaproteobacteria</taxon>
        <taxon>Pasteurellales</taxon>
        <taxon>Pasteurellaceae</taxon>
        <taxon>Actinobacillus</taxon>
    </lineage>
</organism>
<feature type="transmembrane region" description="Helical" evidence="1">
    <location>
        <begin position="7"/>
        <end position="26"/>
    </location>
</feature>
<evidence type="ECO:0000313" key="3">
    <source>
        <dbReference type="Proteomes" id="UP000003394"/>
    </source>
</evidence>
<sequence length="59" mass="6855">MSQFLRTLLIIIIAVVMNFYLTSLGIDIVYRFAIAIPTIYLVVWLLEKAIAYFTKSKKK</sequence>
<proteinExistence type="predicted"/>
<dbReference type="EMBL" id="ACFT01000092">
    <property type="protein sequence ID" value="EEV25018.1"/>
    <property type="molecule type" value="Genomic_DNA"/>
</dbReference>